<dbReference type="PANTHER" id="PTHR44068:SF11">
    <property type="entry name" value="GERANYL DIPHOSPHATE 2-C-METHYLTRANSFERASE"/>
    <property type="match status" value="1"/>
</dbReference>
<gene>
    <name evidence="3" type="ORF">TPC1_15540</name>
</gene>
<dbReference type="GO" id="GO:0032259">
    <property type="term" value="P:methylation"/>
    <property type="evidence" value="ECO:0007669"/>
    <property type="project" value="UniProtKB-KW"/>
</dbReference>
<dbReference type="InterPro" id="IPR013216">
    <property type="entry name" value="Methyltransf_11"/>
</dbReference>
<evidence type="ECO:0000313" key="3">
    <source>
        <dbReference type="EMBL" id="JAP92498.1"/>
    </source>
</evidence>
<organism evidence="3">
    <name type="scientific">Trepomonas sp. PC1</name>
    <dbReference type="NCBI Taxonomy" id="1076344"/>
    <lineage>
        <taxon>Eukaryota</taxon>
        <taxon>Metamonada</taxon>
        <taxon>Diplomonadida</taxon>
        <taxon>Hexamitidae</taxon>
        <taxon>Hexamitinae</taxon>
        <taxon>Trepomonas</taxon>
    </lineage>
</organism>
<dbReference type="EMBL" id="GDID01004108">
    <property type="protein sequence ID" value="JAP92498.1"/>
    <property type="molecule type" value="Transcribed_RNA"/>
</dbReference>
<dbReference type="AlphaFoldDB" id="A0A146K7Z8"/>
<dbReference type="PANTHER" id="PTHR44068">
    <property type="entry name" value="ZGC:194242"/>
    <property type="match status" value="1"/>
</dbReference>
<reference evidence="3" key="1">
    <citation type="submission" date="2015-07" db="EMBL/GenBank/DDBJ databases">
        <title>Adaptation to a free-living lifestyle via gene acquisitions in the diplomonad Trepomonas sp. PC1.</title>
        <authorList>
            <person name="Xu F."/>
            <person name="Jerlstrom-Hultqvist J."/>
            <person name="Kolisko M."/>
            <person name="Simpson A.G.B."/>
            <person name="Roger A.J."/>
            <person name="Svard S.G."/>
            <person name="Andersson J.O."/>
        </authorList>
    </citation>
    <scope>NUCLEOTIDE SEQUENCE</scope>
    <source>
        <strain evidence="3">PC1</strain>
    </source>
</reference>
<keyword evidence="1 3" id="KW-0808">Transferase</keyword>
<accession>A0A146K7Z8</accession>
<dbReference type="CDD" id="cd02440">
    <property type="entry name" value="AdoMet_MTases"/>
    <property type="match status" value="1"/>
</dbReference>
<evidence type="ECO:0000256" key="1">
    <source>
        <dbReference type="ARBA" id="ARBA00022679"/>
    </source>
</evidence>
<dbReference type="Pfam" id="PF08241">
    <property type="entry name" value="Methyltransf_11"/>
    <property type="match status" value="1"/>
</dbReference>
<dbReference type="GO" id="GO:0008757">
    <property type="term" value="F:S-adenosylmethionine-dependent methyltransferase activity"/>
    <property type="evidence" value="ECO:0007669"/>
    <property type="project" value="InterPro"/>
</dbReference>
<dbReference type="SUPFAM" id="SSF53335">
    <property type="entry name" value="S-adenosyl-L-methionine-dependent methyltransferases"/>
    <property type="match status" value="1"/>
</dbReference>
<dbReference type="Gene3D" id="3.40.50.150">
    <property type="entry name" value="Vaccinia Virus protein VP39"/>
    <property type="match status" value="1"/>
</dbReference>
<dbReference type="InterPro" id="IPR029063">
    <property type="entry name" value="SAM-dependent_MTases_sf"/>
</dbReference>
<name>A0A146K7Z8_9EUKA</name>
<dbReference type="InterPro" id="IPR050447">
    <property type="entry name" value="Erg6_SMT_methyltransf"/>
</dbReference>
<feature type="domain" description="Methyltransferase type 11" evidence="2">
    <location>
        <begin position="80"/>
        <end position="177"/>
    </location>
</feature>
<evidence type="ECO:0000259" key="2">
    <source>
        <dbReference type="Pfam" id="PF08241"/>
    </source>
</evidence>
<keyword evidence="3" id="KW-0489">Methyltransferase</keyword>
<feature type="non-terminal residue" evidence="3">
    <location>
        <position position="259"/>
    </location>
</feature>
<proteinExistence type="predicted"/>
<feature type="non-terminal residue" evidence="3">
    <location>
        <position position="1"/>
    </location>
</feature>
<protein>
    <submittedName>
        <fullName evidence="3">Methyltransferase domain-containing protein</fullName>
    </submittedName>
</protein>
<sequence length="259" mass="28901">GNNSPKKYASHPFVLVTYGPNDLANMPCFQGGYINFGYWKQIQLNIEHGEITQEKRVKASEALYDLAIGKLNIGKNDRVLEVGCGRGYGCATIVKYKQPQLVVGIDITPDQIVRAKTLHQNEVERTLSFHVGSSDYIPFPDGHFSKILSVEAAQCFPSMTNFAKESWRVLKKGGQLAVTAHFATNDSGYEALRACIPTIDKGVDNLIPIESVLKSFSSVGFKQTAFESIGDHVFEGFHRWRLQVGDTKWVDSVFKCYKE</sequence>